<dbReference type="EMBL" id="PUHY01000010">
    <property type="protein sequence ID" value="PQO34542.1"/>
    <property type="molecule type" value="Genomic_DNA"/>
</dbReference>
<gene>
    <name evidence="1" type="ORF">C5Y83_13575</name>
</gene>
<sequence>MNVEETKAQLQAFGEKYGHDIGYMVQLLEDSPRAFEAFAAAQTMGRVYEKLPTEAAYVARVTAMKTDDCGPCLNLGLKMGAEAGVDRVLLANAVKAPEKLPAILKDVHDHTVASLLNQGDDADRMERIRDEYGIEAFAELAVIITGCRIYPTLKRAMGMAAYCEVANFDF</sequence>
<name>A0A2S8FQU4_9BACT</name>
<evidence type="ECO:0000313" key="1">
    <source>
        <dbReference type="EMBL" id="PQO34542.1"/>
    </source>
</evidence>
<dbReference type="SUPFAM" id="SSF69118">
    <property type="entry name" value="AhpD-like"/>
    <property type="match status" value="1"/>
</dbReference>
<accession>A0A2S8FQU4</accession>
<organism evidence="1 2">
    <name type="scientific">Blastopirellula marina</name>
    <dbReference type="NCBI Taxonomy" id="124"/>
    <lineage>
        <taxon>Bacteria</taxon>
        <taxon>Pseudomonadati</taxon>
        <taxon>Planctomycetota</taxon>
        <taxon>Planctomycetia</taxon>
        <taxon>Pirellulales</taxon>
        <taxon>Pirellulaceae</taxon>
        <taxon>Blastopirellula</taxon>
    </lineage>
</organism>
<protein>
    <recommendedName>
        <fullName evidence="3">Carboxymuconolactone decarboxylase family protein</fullName>
    </recommendedName>
</protein>
<comment type="caution">
    <text evidence="1">The sequence shown here is derived from an EMBL/GenBank/DDBJ whole genome shotgun (WGS) entry which is preliminary data.</text>
</comment>
<dbReference type="RefSeq" id="WP_105330273.1">
    <property type="nucleotide sequence ID" value="NZ_PUHY01000010.1"/>
</dbReference>
<dbReference type="AlphaFoldDB" id="A0A2S8FQU4"/>
<reference evidence="1 2" key="1">
    <citation type="submission" date="2018-02" db="EMBL/GenBank/DDBJ databases">
        <title>Comparative genomes isolates from brazilian mangrove.</title>
        <authorList>
            <person name="Araujo J.E."/>
            <person name="Taketani R.G."/>
            <person name="Silva M.C.P."/>
            <person name="Loureco M.V."/>
            <person name="Andreote F.D."/>
        </authorList>
    </citation>
    <scope>NUCLEOTIDE SEQUENCE [LARGE SCALE GENOMIC DNA]</scope>
    <source>
        <strain evidence="1 2">Hex-1 MGV</strain>
    </source>
</reference>
<evidence type="ECO:0008006" key="3">
    <source>
        <dbReference type="Google" id="ProtNLM"/>
    </source>
</evidence>
<evidence type="ECO:0000313" key="2">
    <source>
        <dbReference type="Proteomes" id="UP000238322"/>
    </source>
</evidence>
<dbReference type="OrthoDB" id="287782at2"/>
<proteinExistence type="predicted"/>
<dbReference type="Proteomes" id="UP000238322">
    <property type="component" value="Unassembled WGS sequence"/>
</dbReference>
<dbReference type="InterPro" id="IPR029032">
    <property type="entry name" value="AhpD-like"/>
</dbReference>